<dbReference type="PANTHER" id="PTHR38339:SF1">
    <property type="entry name" value="TRANSGLUTAMINASE-LIKE DOMAIN-CONTAINING PROTEIN"/>
    <property type="match status" value="1"/>
</dbReference>
<dbReference type="InterPro" id="IPR006311">
    <property type="entry name" value="TAT_signal"/>
</dbReference>
<dbReference type="Gene3D" id="3.10.620.30">
    <property type="match status" value="1"/>
</dbReference>
<comment type="caution">
    <text evidence="3">The sequence shown here is derived from an EMBL/GenBank/DDBJ whole genome shotgun (WGS) entry which is preliminary data.</text>
</comment>
<proteinExistence type="predicted"/>
<dbReference type="PANTHER" id="PTHR38339">
    <property type="entry name" value="TRANSGLUTAMINASE DOMAIN PROTEIN"/>
    <property type="match status" value="1"/>
</dbReference>
<evidence type="ECO:0000259" key="2">
    <source>
        <dbReference type="SMART" id="SM00460"/>
    </source>
</evidence>
<dbReference type="InterPro" id="IPR038765">
    <property type="entry name" value="Papain-like_cys_pep_sf"/>
</dbReference>
<protein>
    <submittedName>
        <fullName evidence="3">Transglutaminase</fullName>
    </submittedName>
</protein>
<evidence type="ECO:0000256" key="1">
    <source>
        <dbReference type="SAM" id="SignalP"/>
    </source>
</evidence>
<keyword evidence="1" id="KW-0732">Signal</keyword>
<dbReference type="InterPro" id="IPR002931">
    <property type="entry name" value="Transglutaminase-like"/>
</dbReference>
<dbReference type="AlphaFoldDB" id="A0A315E608"/>
<feature type="signal peptide" evidence="1">
    <location>
        <begin position="1"/>
        <end position="27"/>
    </location>
</feature>
<feature type="domain" description="Transglutaminase-like" evidence="2">
    <location>
        <begin position="207"/>
        <end position="282"/>
    </location>
</feature>
<evidence type="ECO:0000313" key="4">
    <source>
        <dbReference type="Proteomes" id="UP000250790"/>
    </source>
</evidence>
<dbReference type="RefSeq" id="WP_108313160.1">
    <property type="nucleotide sequence ID" value="NZ_NESN01000004.1"/>
</dbReference>
<keyword evidence="4" id="KW-1185">Reference proteome</keyword>
<organism evidence="3 4">
    <name type="scientific">Limnohabitans parvus II-B4</name>
    <dbReference type="NCBI Taxonomy" id="1293052"/>
    <lineage>
        <taxon>Bacteria</taxon>
        <taxon>Pseudomonadati</taxon>
        <taxon>Pseudomonadota</taxon>
        <taxon>Betaproteobacteria</taxon>
        <taxon>Burkholderiales</taxon>
        <taxon>Comamonadaceae</taxon>
        <taxon>Limnohabitans</taxon>
    </lineage>
</organism>
<name>A0A315E608_9BURK</name>
<sequence length="371" mass="40241">MTTARRSLLKGGAALGAMIAAPTWLHAQTTAPAERRFAPEAGTWRTFEVTTRVEIADPQGATRVWLPVPSMDTAWQQSLDTRFSSNGTARMGSDLVEGARFVSAEFAAGVRPVIEVTSRVRTQNRAAEMSAGRVFVAESADTLRHYTRPTRLLPTDGIVRTTAMAATKGAKTDEQKARAIYDWVVTNAFRDPKTRGCGEGDIKTMLETGNLGGKCADLNALFVGLCRAVGLPARDVYGIRLAPSVFGYKELSGNPASLKGAQHCRAEVYLQARGWVAMDPADVAKVMRLETAEWIKKTDHPVVAPVYKHLFGGWEGNWMAWNSAHDVSLPGAKGGVANFLMYPVAETAEGRLDSYTPDAFKYTITATEIKG</sequence>
<reference evidence="3 4" key="1">
    <citation type="submission" date="2017-04" db="EMBL/GenBank/DDBJ databases">
        <title>Unexpected and diverse lifestyles within the genus Limnohabitans.</title>
        <authorList>
            <person name="Kasalicky V."/>
            <person name="Mehrshad M."/>
            <person name="Andrei S.-A."/>
            <person name="Salcher M."/>
            <person name="Kratochvilova H."/>
            <person name="Simek K."/>
            <person name="Ghai R."/>
        </authorList>
    </citation>
    <scope>NUCLEOTIDE SEQUENCE [LARGE SCALE GENOMIC DNA]</scope>
    <source>
        <strain evidence="3 4">II-B4</strain>
    </source>
</reference>
<feature type="chain" id="PRO_5016459017" evidence="1">
    <location>
        <begin position="28"/>
        <end position="371"/>
    </location>
</feature>
<gene>
    <name evidence="3" type="ORF">B9Z37_11520</name>
</gene>
<evidence type="ECO:0000313" key="3">
    <source>
        <dbReference type="EMBL" id="PUE52791.1"/>
    </source>
</evidence>
<dbReference type="EMBL" id="NESN01000004">
    <property type="protein sequence ID" value="PUE52791.1"/>
    <property type="molecule type" value="Genomic_DNA"/>
</dbReference>
<dbReference type="OrthoDB" id="9804872at2"/>
<accession>A0A315E608</accession>
<dbReference type="SUPFAM" id="SSF54001">
    <property type="entry name" value="Cysteine proteinases"/>
    <property type="match status" value="1"/>
</dbReference>
<dbReference type="Proteomes" id="UP000250790">
    <property type="component" value="Unassembled WGS sequence"/>
</dbReference>
<dbReference type="SMART" id="SM00460">
    <property type="entry name" value="TGc"/>
    <property type="match status" value="1"/>
</dbReference>
<dbReference type="Pfam" id="PF01841">
    <property type="entry name" value="Transglut_core"/>
    <property type="match status" value="1"/>
</dbReference>
<dbReference type="PROSITE" id="PS51318">
    <property type="entry name" value="TAT"/>
    <property type="match status" value="1"/>
</dbReference>